<name>A0A085LKV8_9BILA</name>
<protein>
    <submittedName>
        <fullName evidence="2">Uncharacterized protein</fullName>
    </submittedName>
</protein>
<gene>
    <name evidence="2" type="ORF">M513_13518</name>
</gene>
<evidence type="ECO:0000313" key="2">
    <source>
        <dbReference type="EMBL" id="KFD45604.1"/>
    </source>
</evidence>
<proteinExistence type="predicted"/>
<accession>A0A085LKV8</accession>
<dbReference type="EMBL" id="KL363454">
    <property type="protein sequence ID" value="KFD45604.1"/>
    <property type="molecule type" value="Genomic_DNA"/>
</dbReference>
<evidence type="ECO:0000313" key="3">
    <source>
        <dbReference type="Proteomes" id="UP000030764"/>
    </source>
</evidence>
<evidence type="ECO:0000256" key="1">
    <source>
        <dbReference type="SAM" id="MobiDB-lite"/>
    </source>
</evidence>
<dbReference type="Proteomes" id="UP000030764">
    <property type="component" value="Unassembled WGS sequence"/>
</dbReference>
<dbReference type="AlphaFoldDB" id="A0A085LKV8"/>
<keyword evidence="3" id="KW-1185">Reference proteome</keyword>
<feature type="region of interest" description="Disordered" evidence="1">
    <location>
        <begin position="48"/>
        <end position="80"/>
    </location>
</feature>
<sequence length="169" mass="18738">MYHLYWIYTSQTIYVSAVKLVRVKLSSSQVGSGQVELKSSRFRSSRFRSSRSGEVGQVKSAKSSRSGQVEAHSPDPHGGQPAHLTVIPFAHVGRLVVQILSLSTWVRSPVYSQLMGSIKNESSFAVQVGSMAHWCTTVLKVGFFWEPEFGFMCEDVCSGLFLLTALKME</sequence>
<reference evidence="2 3" key="1">
    <citation type="journal article" date="2014" name="Nat. Genet.">
        <title>Genome and transcriptome of the porcine whipworm Trichuris suis.</title>
        <authorList>
            <person name="Jex A.R."/>
            <person name="Nejsum P."/>
            <person name="Schwarz E.M."/>
            <person name="Hu L."/>
            <person name="Young N.D."/>
            <person name="Hall R.S."/>
            <person name="Korhonen P.K."/>
            <person name="Liao S."/>
            <person name="Thamsborg S."/>
            <person name="Xia J."/>
            <person name="Xu P."/>
            <person name="Wang S."/>
            <person name="Scheerlinck J.P."/>
            <person name="Hofmann A."/>
            <person name="Sternberg P.W."/>
            <person name="Wang J."/>
            <person name="Gasser R.B."/>
        </authorList>
    </citation>
    <scope>NUCLEOTIDE SEQUENCE [LARGE SCALE GENOMIC DNA]</scope>
    <source>
        <strain evidence="2">DCEP-RM93M</strain>
    </source>
</reference>
<organism evidence="2 3">
    <name type="scientific">Trichuris suis</name>
    <name type="common">pig whipworm</name>
    <dbReference type="NCBI Taxonomy" id="68888"/>
    <lineage>
        <taxon>Eukaryota</taxon>
        <taxon>Metazoa</taxon>
        <taxon>Ecdysozoa</taxon>
        <taxon>Nematoda</taxon>
        <taxon>Enoplea</taxon>
        <taxon>Dorylaimia</taxon>
        <taxon>Trichinellida</taxon>
        <taxon>Trichuridae</taxon>
        <taxon>Trichuris</taxon>
    </lineage>
</organism>